<name>A0AA95SB78_9BACI</name>
<dbReference type="Proteomes" id="UP001178288">
    <property type="component" value="Chromosome"/>
</dbReference>
<organism evidence="2 3">
    <name type="scientific">Neobacillus novalis</name>
    <dbReference type="NCBI Taxonomy" id="220687"/>
    <lineage>
        <taxon>Bacteria</taxon>
        <taxon>Bacillati</taxon>
        <taxon>Bacillota</taxon>
        <taxon>Bacilli</taxon>
        <taxon>Bacillales</taxon>
        <taxon>Bacillaceae</taxon>
        <taxon>Neobacillus</taxon>
    </lineage>
</organism>
<accession>A0AA95SB78</accession>
<keyword evidence="1" id="KW-1133">Transmembrane helix</keyword>
<evidence type="ECO:0000313" key="3">
    <source>
        <dbReference type="Proteomes" id="UP001178288"/>
    </source>
</evidence>
<dbReference type="RefSeq" id="WP_066090023.1">
    <property type="nucleotide sequence ID" value="NZ_CP126114.1"/>
</dbReference>
<feature type="transmembrane region" description="Helical" evidence="1">
    <location>
        <begin position="6"/>
        <end position="31"/>
    </location>
</feature>
<dbReference type="KEGG" id="nnv:QNH39_18890"/>
<proteinExistence type="predicted"/>
<sequence length="112" mass="12874">MLRNNKGFFLLELLLSLSALLMLSLFLLPLLMDLKGQSRQLAVENKARQLMYEELQAKLITSQTFTNYTFVENGVEYKIIWKDSRAAGQKEVCVRVERNSFLPQTEICGALE</sequence>
<evidence type="ECO:0008006" key="4">
    <source>
        <dbReference type="Google" id="ProtNLM"/>
    </source>
</evidence>
<dbReference type="EMBL" id="CP126114">
    <property type="protein sequence ID" value="WHY84703.1"/>
    <property type="molecule type" value="Genomic_DNA"/>
</dbReference>
<protein>
    <recommendedName>
        <fullName evidence="4">Competence protein ComG</fullName>
    </recommendedName>
</protein>
<evidence type="ECO:0000313" key="2">
    <source>
        <dbReference type="EMBL" id="WHY84703.1"/>
    </source>
</evidence>
<dbReference type="AlphaFoldDB" id="A0AA95SB78"/>
<reference evidence="2" key="1">
    <citation type="submission" date="2023-05" db="EMBL/GenBank/DDBJ databases">
        <title>Comparative genomics of Bacillaceae isolates and their secondary metabolite potential.</title>
        <authorList>
            <person name="Song L."/>
            <person name="Nielsen L.J."/>
            <person name="Mohite O."/>
            <person name="Xu X."/>
            <person name="Weber T."/>
            <person name="Kovacs A.T."/>
        </authorList>
    </citation>
    <scope>NUCLEOTIDE SEQUENCE</scope>
    <source>
        <strain evidence="2">XLM17</strain>
    </source>
</reference>
<evidence type="ECO:0000256" key="1">
    <source>
        <dbReference type="SAM" id="Phobius"/>
    </source>
</evidence>
<keyword evidence="1" id="KW-0812">Transmembrane</keyword>
<keyword evidence="3" id="KW-1185">Reference proteome</keyword>
<keyword evidence="1" id="KW-0472">Membrane</keyword>
<gene>
    <name evidence="2" type="ORF">QNH39_18890</name>
</gene>